<organism evidence="2 3">
    <name type="scientific">Vibrio ostreicida</name>
    <dbReference type="NCBI Taxonomy" id="526588"/>
    <lineage>
        <taxon>Bacteria</taxon>
        <taxon>Pseudomonadati</taxon>
        <taxon>Pseudomonadota</taxon>
        <taxon>Gammaproteobacteria</taxon>
        <taxon>Vibrionales</taxon>
        <taxon>Vibrionaceae</taxon>
        <taxon>Vibrio</taxon>
    </lineage>
</organism>
<dbReference type="RefSeq" id="WP_170882771.1">
    <property type="nucleotide sequence ID" value="NZ_JABEYA020000006.1"/>
</dbReference>
<sequence>MKRIIAGVVALFLAFFTLILSLVIAIPLAVLALIAGKKISTSIKHKSNPTSSSTGSVLEGEYEDVSSQPRQHG</sequence>
<evidence type="ECO:0008006" key="4">
    <source>
        <dbReference type="Google" id="ProtNLM"/>
    </source>
</evidence>
<protein>
    <recommendedName>
        <fullName evidence="4">Hydroxylamine reductase</fullName>
    </recommendedName>
</protein>
<proteinExistence type="predicted"/>
<feature type="region of interest" description="Disordered" evidence="1">
    <location>
        <begin position="43"/>
        <end position="73"/>
    </location>
</feature>
<dbReference type="EMBL" id="JAUFQC010000027">
    <property type="protein sequence ID" value="MDN3612542.1"/>
    <property type="molecule type" value="Genomic_DNA"/>
</dbReference>
<evidence type="ECO:0000256" key="1">
    <source>
        <dbReference type="SAM" id="MobiDB-lite"/>
    </source>
</evidence>
<dbReference type="Proteomes" id="UP001238540">
    <property type="component" value="Unassembled WGS sequence"/>
</dbReference>
<evidence type="ECO:0000313" key="2">
    <source>
        <dbReference type="EMBL" id="MDN3612542.1"/>
    </source>
</evidence>
<evidence type="ECO:0000313" key="3">
    <source>
        <dbReference type="Proteomes" id="UP001238540"/>
    </source>
</evidence>
<accession>A0ABT8BZF3</accession>
<name>A0ABT8BZF3_9VIBR</name>
<gene>
    <name evidence="2" type="ORF">QWZ16_23365</name>
</gene>
<reference evidence="3" key="1">
    <citation type="journal article" date="2019" name="Int. J. Syst. Evol. Microbiol.">
        <title>The Global Catalogue of Microorganisms (GCM) 10K type strain sequencing project: providing services to taxonomists for standard genome sequencing and annotation.</title>
        <authorList>
            <consortium name="The Broad Institute Genomics Platform"/>
            <consortium name="The Broad Institute Genome Sequencing Center for Infectious Disease"/>
            <person name="Wu L."/>
            <person name="Ma J."/>
        </authorList>
    </citation>
    <scope>NUCLEOTIDE SEQUENCE [LARGE SCALE GENOMIC DNA]</scope>
    <source>
        <strain evidence="3">CECT 7398</strain>
    </source>
</reference>
<keyword evidence="3" id="KW-1185">Reference proteome</keyword>
<comment type="caution">
    <text evidence="2">The sequence shown here is derived from an EMBL/GenBank/DDBJ whole genome shotgun (WGS) entry which is preliminary data.</text>
</comment>